<evidence type="ECO:0000313" key="1">
    <source>
        <dbReference type="EMBL" id="MCT9812745.1"/>
    </source>
</evidence>
<dbReference type="InterPro" id="IPR001343">
    <property type="entry name" value="Hemolysn_Ca-bd"/>
</dbReference>
<gene>
    <name evidence="1" type="ORF">N0K08_19105</name>
</gene>
<reference evidence="1 2" key="1">
    <citation type="submission" date="2022-09" db="EMBL/GenBank/DDBJ databases">
        <title>Draft genome of isolate Be4.</title>
        <authorList>
            <person name="Sanchez-Castro I."/>
            <person name="Martinez-Rodriguez P."/>
            <person name="Descostes M."/>
            <person name="Merroun M."/>
        </authorList>
    </citation>
    <scope>NUCLEOTIDE SEQUENCE [LARGE SCALE GENOMIC DNA]</scope>
    <source>
        <strain evidence="1 2">Be4</strain>
    </source>
</reference>
<dbReference type="PRINTS" id="PR00313">
    <property type="entry name" value="CABNDNGRPT"/>
</dbReference>
<comment type="caution">
    <text evidence="1">The sequence shown here is derived from an EMBL/GenBank/DDBJ whole genome shotgun (WGS) entry which is preliminary data.</text>
</comment>
<organism evidence="1 2">
    <name type="scientific">Acidovorax bellezanensis</name>
    <dbReference type="NCBI Taxonomy" id="2976702"/>
    <lineage>
        <taxon>Bacteria</taxon>
        <taxon>Pseudomonadati</taxon>
        <taxon>Pseudomonadota</taxon>
        <taxon>Betaproteobacteria</taxon>
        <taxon>Burkholderiales</taxon>
        <taxon>Comamonadaceae</taxon>
        <taxon>Acidovorax</taxon>
    </lineage>
</organism>
<protein>
    <recommendedName>
        <fullName evidence="3">Calcium-binding protein</fullName>
    </recommendedName>
</protein>
<proteinExistence type="predicted"/>
<feature type="non-terminal residue" evidence="1">
    <location>
        <position position="1"/>
    </location>
</feature>
<dbReference type="Proteomes" id="UP001525968">
    <property type="component" value="Unassembled WGS sequence"/>
</dbReference>
<keyword evidence="2" id="KW-1185">Reference proteome</keyword>
<dbReference type="SUPFAM" id="SSF51120">
    <property type="entry name" value="beta-Roll"/>
    <property type="match status" value="1"/>
</dbReference>
<evidence type="ECO:0008006" key="3">
    <source>
        <dbReference type="Google" id="ProtNLM"/>
    </source>
</evidence>
<dbReference type="EMBL" id="JAODYH010000012">
    <property type="protein sequence ID" value="MCT9812745.1"/>
    <property type="molecule type" value="Genomic_DNA"/>
</dbReference>
<dbReference type="Pfam" id="PF00353">
    <property type="entry name" value="HemolysinCabind"/>
    <property type="match status" value="1"/>
</dbReference>
<dbReference type="Gene3D" id="2.150.10.10">
    <property type="entry name" value="Serralysin-like metalloprotease, C-terminal"/>
    <property type="match status" value="1"/>
</dbReference>
<name>A0ABT2PQK0_9BURK</name>
<accession>A0ABT2PQK0</accession>
<sequence length="118" mass="11669">NALSNTLSGGGGNDRLIGGAGNDTMDGGTGNDVFVFAAGFGNDTITSFDAIPDGVGAQDWLDISALGINAGSFASRVAITDLGNDFSIAIDGVDTILLQGVNGVGTNTVTQADFLLAA</sequence>
<dbReference type="InterPro" id="IPR011049">
    <property type="entry name" value="Serralysin-like_metalloprot_C"/>
</dbReference>
<evidence type="ECO:0000313" key="2">
    <source>
        <dbReference type="Proteomes" id="UP001525968"/>
    </source>
</evidence>